<comment type="caution">
    <text evidence="21">The sequence shown here is derived from an EMBL/GenBank/DDBJ whole genome shotgun (WGS) entry which is preliminary data.</text>
</comment>
<comment type="subcellular location">
    <subcellularLocation>
        <location evidence="2 18">Cytoplasm</location>
    </subcellularLocation>
</comment>
<evidence type="ECO:0000313" key="22">
    <source>
        <dbReference type="EMBL" id="ECY9783137.1"/>
    </source>
</evidence>
<evidence type="ECO:0000256" key="17">
    <source>
        <dbReference type="ARBA" id="ARBA00061707"/>
    </source>
</evidence>
<dbReference type="Gene3D" id="3.30.465.60">
    <property type="match status" value="1"/>
</dbReference>
<dbReference type="InterPro" id="IPR012796">
    <property type="entry name" value="Lysidine-tRNA-synth_C"/>
</dbReference>
<comment type="domain">
    <text evidence="18">The N-terminal region contains the highly conserved SGGXDS motif, predicted to be a P-loop motif involved in ATP binding.</text>
</comment>
<dbReference type="Pfam" id="PF11734">
    <property type="entry name" value="TilS_C"/>
    <property type="match status" value="1"/>
</dbReference>
<evidence type="ECO:0000256" key="12">
    <source>
        <dbReference type="ARBA" id="ARBA00022842"/>
    </source>
</evidence>
<reference evidence="21 27" key="2">
    <citation type="submission" date="2019-04" db="EMBL/GenBank/DDBJ databases">
        <authorList>
            <consortium name="GenomeTrakr: Next Generation Sequencing Network for Food Pathogen Tracability"/>
        </authorList>
    </citation>
    <scope>NUCLEOTIDE SEQUENCE [LARGE SCALE GENOMIC DNA]</scope>
    <source>
        <strain evidence="20 25">FDA00007096</strain>
        <strain evidence="21 27">LS1344</strain>
    </source>
</reference>
<keyword evidence="9" id="KW-0479">Metal-binding</keyword>
<evidence type="ECO:0000256" key="10">
    <source>
        <dbReference type="ARBA" id="ARBA00022741"/>
    </source>
</evidence>
<dbReference type="SUPFAM" id="SSF82829">
    <property type="entry name" value="MesJ substrate recognition domain-like"/>
    <property type="match status" value="1"/>
</dbReference>
<dbReference type="Gene3D" id="3.40.50.620">
    <property type="entry name" value="HUPs"/>
    <property type="match status" value="1"/>
</dbReference>
<organism evidence="21 27">
    <name type="scientific">Listeria monocytogenes</name>
    <dbReference type="NCBI Taxonomy" id="1639"/>
    <lineage>
        <taxon>Bacteria</taxon>
        <taxon>Bacillati</taxon>
        <taxon>Bacillota</taxon>
        <taxon>Bacilli</taxon>
        <taxon>Bacillales</taxon>
        <taxon>Listeriaceae</taxon>
        <taxon>Listeria</taxon>
    </lineage>
</organism>
<dbReference type="EMBL" id="AAAIXK010000008">
    <property type="protein sequence ID" value="EAC5551584.1"/>
    <property type="molecule type" value="Genomic_DNA"/>
</dbReference>
<comment type="catalytic activity">
    <reaction evidence="15">
        <text>GMP + diphosphate = guanine + 5-phospho-alpha-D-ribose 1-diphosphate</text>
        <dbReference type="Rhea" id="RHEA:25424"/>
        <dbReference type="ChEBI" id="CHEBI:16235"/>
        <dbReference type="ChEBI" id="CHEBI:33019"/>
        <dbReference type="ChEBI" id="CHEBI:58017"/>
        <dbReference type="ChEBI" id="CHEBI:58115"/>
        <dbReference type="EC" id="2.4.2.8"/>
    </reaction>
</comment>
<name>A0A0B8R7R5_LISMN</name>
<dbReference type="HAMAP" id="MF_01161">
    <property type="entry name" value="tRNA_Ile_lys_synt"/>
    <property type="match status" value="1"/>
</dbReference>
<reference evidence="23 24" key="1">
    <citation type="journal article" date="2018" name="BMC Genomics">
        <title>Genes significantly associated with lineage II food isolates of Listeria monocytogenes.</title>
        <authorList>
            <person name="Pirone-Davies C."/>
            <person name="Chen Y."/>
            <person name="Pightling A."/>
            <person name="Ryan G."/>
            <person name="Wang Y."/>
            <person name="Yao K."/>
            <person name="Hoffmann M."/>
            <person name="Allard M.W."/>
        </authorList>
    </citation>
    <scope>NUCLEOTIDE SEQUENCE [LARGE SCALE GENOMIC DNA]</scope>
    <source>
        <strain evidence="23 24">PNUSAL000550</strain>
    </source>
</reference>
<dbReference type="InterPro" id="IPR014729">
    <property type="entry name" value="Rossmann-like_a/b/a_fold"/>
</dbReference>
<dbReference type="InterPro" id="IPR005904">
    <property type="entry name" value="Hxn_phspho_trans"/>
</dbReference>
<dbReference type="EC" id="6.3.4.19" evidence="18"/>
<sequence>MDDTDKRVHKYIEKHDLIRSDDKLLVAVSGGPDSLALLHFLWNSNLVPKEAISVAHLNHHLRENAANEQNVVETFCESQGIPFYIEEVDVKSRAESLQKGIEETARIVRYDFFEKVMAEKKINKLALAHHADDQIETILMRLVRGSASIGWSGIQPKRELKGGQAIRPFLPITKAEIIDYAQKHELAYEIDESNTSQEYTRNRYRAQLLPFLKQENPAVYSHFERFSEETSEDFQFLEALASDLLKKNLIKNGKRTTLLLTNFKNEANPLQRRAIHLLLRYLYNEDASFITVNHIYQIIQMIQSDNPSSSIDLPNKLVANRAYDKLHFQFGEREAPSEFYHQLELNDRIELDNKASIRLKLKSSVVQTNGLNGMLLDAEEITLPLIVRNRVNGDRMTMKGQAGSKKLKDIFIDAKIPRQERDKLPVITDYTGKILWVPGVKKSAYDREFSRSKKQYIIRYTRNIGGNESMHNDIQKVLISEDELQEKIRELGRELTTEYEGRNPLVVGVLKGATPFMTDLLKRVDTYLEMDFMDVSSYGNGTVSSGEVKIIKDLNASVEGRDVLVIEDIIDSGRTLSYLVDLIKYRKAKSVKLVTLLDKPAGRNVEIEADYVGFVVPNEFVVGYGLDYAERYRNLPYIGILKPEIYSE</sequence>
<evidence type="ECO:0000256" key="13">
    <source>
        <dbReference type="ARBA" id="ARBA00048539"/>
    </source>
</evidence>
<dbReference type="CDD" id="cd01992">
    <property type="entry name" value="TilS_N"/>
    <property type="match status" value="1"/>
</dbReference>
<dbReference type="GO" id="GO:0006166">
    <property type="term" value="P:purine ribonucleoside salvage"/>
    <property type="evidence" value="ECO:0007669"/>
    <property type="project" value="InterPro"/>
</dbReference>
<gene>
    <name evidence="23" type="primary">tils_1</name>
    <name evidence="18" type="synonym">tilS</name>
    <name evidence="20" type="ORF">ARY78_14200</name>
    <name evidence="23" type="ORF">DYZ80_00766</name>
    <name evidence="21" type="ORF">E5F58_14570</name>
    <name evidence="22" type="ORF">F6515_09020</name>
</gene>
<dbReference type="GO" id="GO:0046872">
    <property type="term" value="F:metal ion binding"/>
    <property type="evidence" value="ECO:0007669"/>
    <property type="project" value="UniProtKB-KW"/>
</dbReference>
<evidence type="ECO:0000256" key="16">
    <source>
        <dbReference type="ARBA" id="ARBA00057249"/>
    </source>
</evidence>
<proteinExistence type="inferred from homology"/>
<dbReference type="EMBL" id="QXLS01000002">
    <property type="protein sequence ID" value="RKA09124.1"/>
    <property type="molecule type" value="Genomic_DNA"/>
</dbReference>
<feature type="binding site" evidence="18">
    <location>
        <begin position="29"/>
        <end position="34"/>
    </location>
    <ligand>
        <name>ATP</name>
        <dbReference type="ChEBI" id="CHEBI:30616"/>
    </ligand>
</feature>
<evidence type="ECO:0000256" key="9">
    <source>
        <dbReference type="ARBA" id="ARBA00022723"/>
    </source>
</evidence>
<dbReference type="SUPFAM" id="SSF56037">
    <property type="entry name" value="PheT/TilS domain"/>
    <property type="match status" value="1"/>
</dbReference>
<comment type="cofactor">
    <cofactor evidence="1">
        <name>Mg(2+)</name>
        <dbReference type="ChEBI" id="CHEBI:18420"/>
    </cofactor>
</comment>
<evidence type="ECO:0000256" key="18">
    <source>
        <dbReference type="HAMAP-Rule" id="MF_01161"/>
    </source>
</evidence>
<comment type="catalytic activity">
    <reaction evidence="13 18">
        <text>cytidine(34) in tRNA(Ile2) + L-lysine + ATP = lysidine(34) in tRNA(Ile2) + AMP + diphosphate + H(+)</text>
        <dbReference type="Rhea" id="RHEA:43744"/>
        <dbReference type="Rhea" id="RHEA-COMP:10625"/>
        <dbReference type="Rhea" id="RHEA-COMP:10670"/>
        <dbReference type="ChEBI" id="CHEBI:15378"/>
        <dbReference type="ChEBI" id="CHEBI:30616"/>
        <dbReference type="ChEBI" id="CHEBI:32551"/>
        <dbReference type="ChEBI" id="CHEBI:33019"/>
        <dbReference type="ChEBI" id="CHEBI:82748"/>
        <dbReference type="ChEBI" id="CHEBI:83665"/>
        <dbReference type="ChEBI" id="CHEBI:456215"/>
        <dbReference type="EC" id="6.3.4.19"/>
    </reaction>
</comment>
<dbReference type="Proteomes" id="UP000365297">
    <property type="component" value="Unassembled WGS sequence"/>
</dbReference>
<feature type="domain" description="Lysidine-tRNA(Ile) synthetase C-terminal" evidence="19">
    <location>
        <begin position="385"/>
        <end position="460"/>
    </location>
</feature>
<evidence type="ECO:0000256" key="8">
    <source>
        <dbReference type="ARBA" id="ARBA00022694"/>
    </source>
</evidence>
<dbReference type="InterPro" id="IPR012094">
    <property type="entry name" value="tRNA_Ile_lys_synt"/>
</dbReference>
<dbReference type="InterPro" id="IPR012795">
    <property type="entry name" value="tRNA_Ile_lys_synt_N"/>
</dbReference>
<evidence type="ECO:0000313" key="24">
    <source>
        <dbReference type="Proteomes" id="UP000272537"/>
    </source>
</evidence>
<dbReference type="GO" id="GO:0005737">
    <property type="term" value="C:cytoplasm"/>
    <property type="evidence" value="ECO:0007669"/>
    <property type="project" value="UniProtKB-SubCell"/>
</dbReference>
<dbReference type="Pfam" id="PF01171">
    <property type="entry name" value="ATP_bind_3"/>
    <property type="match status" value="1"/>
</dbReference>
<evidence type="ECO:0000313" key="27">
    <source>
        <dbReference type="Proteomes" id="UP000527632"/>
    </source>
</evidence>
<dbReference type="Pfam" id="PF00156">
    <property type="entry name" value="Pribosyltran"/>
    <property type="match status" value="1"/>
</dbReference>
<keyword evidence="4 18" id="KW-0963">Cytoplasm</keyword>
<evidence type="ECO:0000256" key="5">
    <source>
        <dbReference type="ARBA" id="ARBA00022598"/>
    </source>
</evidence>
<evidence type="ECO:0000256" key="7">
    <source>
        <dbReference type="ARBA" id="ARBA00022679"/>
    </source>
</evidence>
<keyword evidence="11 18" id="KW-0067">ATP-binding</keyword>
<dbReference type="GO" id="GO:0032267">
    <property type="term" value="F:tRNA(Ile)-lysidine synthase activity"/>
    <property type="evidence" value="ECO:0007669"/>
    <property type="project" value="UniProtKB-EC"/>
</dbReference>
<dbReference type="CDD" id="cd06223">
    <property type="entry name" value="PRTases_typeI"/>
    <property type="match status" value="1"/>
</dbReference>
<evidence type="ECO:0000256" key="15">
    <source>
        <dbReference type="ARBA" id="ARBA00051961"/>
    </source>
</evidence>
<dbReference type="GO" id="GO:0004422">
    <property type="term" value="F:hypoxanthine phosphoribosyltransferase activity"/>
    <property type="evidence" value="ECO:0007669"/>
    <property type="project" value="InterPro"/>
</dbReference>
<evidence type="ECO:0000256" key="11">
    <source>
        <dbReference type="ARBA" id="ARBA00022840"/>
    </source>
</evidence>
<evidence type="ECO:0000313" key="21">
    <source>
        <dbReference type="EMBL" id="EAH4243213.1"/>
    </source>
</evidence>
<comment type="function">
    <text evidence="16 18">Ligates lysine onto the cytidine present at position 34 of the AUA codon-specific tRNA(Ile) that contains the anticodon CAU, in an ATP-dependent manner. Cytidine is converted to lysidine, thus changing the amino acid specificity of the tRNA from methionine to isoleucine.</text>
</comment>
<protein>
    <recommendedName>
        <fullName evidence="18">tRNA(Ile)-lysidine synthase</fullName>
        <ecNumber evidence="18">6.3.4.19</ecNumber>
    </recommendedName>
    <alternativeName>
        <fullName evidence="18">tRNA(Ile)-2-lysyl-cytidine synthase</fullName>
    </alternativeName>
    <alternativeName>
        <fullName evidence="18">tRNA(Ile)-lysidine synthetase</fullName>
    </alternativeName>
</protein>
<dbReference type="GO" id="GO:0006188">
    <property type="term" value="P:IMP biosynthetic process"/>
    <property type="evidence" value="ECO:0007669"/>
    <property type="project" value="UniProtKB-ARBA"/>
</dbReference>
<comment type="similarity">
    <text evidence="3">In the C-terminal section; belongs to the purine/pyrimidine phosphoribosyltransferase family.</text>
</comment>
<evidence type="ECO:0000313" key="25">
    <source>
        <dbReference type="Proteomes" id="UP000365297"/>
    </source>
</evidence>
<evidence type="ECO:0000256" key="4">
    <source>
        <dbReference type="ARBA" id="ARBA00022490"/>
    </source>
</evidence>
<keyword evidence="6 21" id="KW-0328">Glycosyltransferase</keyword>
<dbReference type="EMBL" id="AABGUK010000006">
    <property type="protein sequence ID" value="EAH4243213.1"/>
    <property type="molecule type" value="Genomic_DNA"/>
</dbReference>
<evidence type="ECO:0000256" key="3">
    <source>
        <dbReference type="ARBA" id="ARBA00010138"/>
    </source>
</evidence>
<dbReference type="FunFam" id="3.40.50.2020:FF:000006">
    <property type="entry name" value="Hypoxanthine phosphoribosyltransferase"/>
    <property type="match status" value="1"/>
</dbReference>
<keyword evidence="10 18" id="KW-0547">Nucleotide-binding</keyword>
<evidence type="ECO:0000256" key="1">
    <source>
        <dbReference type="ARBA" id="ARBA00001946"/>
    </source>
</evidence>
<keyword evidence="5 18" id="KW-0436">Ligase</keyword>
<evidence type="ECO:0000259" key="19">
    <source>
        <dbReference type="SMART" id="SM00977"/>
    </source>
</evidence>
<dbReference type="NCBIfam" id="TIGR02432">
    <property type="entry name" value="lysidine_TilS_N"/>
    <property type="match status" value="1"/>
</dbReference>
<evidence type="ECO:0000256" key="14">
    <source>
        <dbReference type="ARBA" id="ARBA00051203"/>
    </source>
</evidence>
<comment type="similarity">
    <text evidence="18">Belongs to the tRNA(Ile)-lysidine synthase family.</text>
</comment>
<evidence type="ECO:0000313" key="23">
    <source>
        <dbReference type="EMBL" id="RKA09124.1"/>
    </source>
</evidence>
<dbReference type="GO" id="GO:0006177">
    <property type="term" value="P:GMP biosynthetic process"/>
    <property type="evidence" value="ECO:0007669"/>
    <property type="project" value="UniProtKB-ARBA"/>
</dbReference>
<dbReference type="NCBIfam" id="TIGR02433">
    <property type="entry name" value="lysidine_TilS_C"/>
    <property type="match status" value="1"/>
</dbReference>
<dbReference type="RefSeq" id="WP_010958692.1">
    <property type="nucleotide sequence ID" value="NC_021825.2"/>
</dbReference>
<dbReference type="PANTHER" id="PTHR43033">
    <property type="entry name" value="TRNA(ILE)-LYSIDINE SYNTHASE-RELATED"/>
    <property type="match status" value="1"/>
</dbReference>
<comment type="similarity">
    <text evidence="17">In the N-terminal section; belongs to the tRNA(Ile)-lysidine synthase family.</text>
</comment>
<dbReference type="InterPro" id="IPR000836">
    <property type="entry name" value="PRTase_dom"/>
</dbReference>
<dbReference type="PANTHER" id="PTHR43033:SF1">
    <property type="entry name" value="TRNA(ILE)-LYSIDINE SYNTHASE-RELATED"/>
    <property type="match status" value="1"/>
</dbReference>
<keyword evidence="7 21" id="KW-0808">Transferase</keyword>
<evidence type="ECO:0000256" key="2">
    <source>
        <dbReference type="ARBA" id="ARBA00004496"/>
    </source>
</evidence>
<keyword evidence="8 18" id="KW-0819">tRNA processing</keyword>
<dbReference type="InterPro" id="IPR029057">
    <property type="entry name" value="PRTase-like"/>
</dbReference>
<dbReference type="InterPro" id="IPR011063">
    <property type="entry name" value="TilS/TtcA_N"/>
</dbReference>
<reference evidence="22 26" key="3">
    <citation type="submission" date="2019-09" db="EMBL/GenBank/DDBJ databases">
        <authorList>
            <consortium name="PulseNet: The National Subtyping Network for Foodborne Disease Surveillance"/>
            <person name="Tarr C.L."/>
            <person name="Trees E."/>
            <person name="Katz L.S."/>
            <person name="Carleton-Romer H.A."/>
            <person name="Stroika S."/>
            <person name="Kucerova Z."/>
            <person name="Roache K.F."/>
            <person name="Sabol A.L."/>
            <person name="Besser J."/>
            <person name="Gerner-Smidt P."/>
        </authorList>
    </citation>
    <scope>NUCLEOTIDE SEQUENCE [LARGE SCALE GENOMIC DNA]</scope>
    <source>
        <strain evidence="22 26">PNUSAL005692</strain>
    </source>
</reference>
<dbReference type="SMART" id="SM00977">
    <property type="entry name" value="TilS_C"/>
    <property type="match status" value="1"/>
</dbReference>
<comment type="catalytic activity">
    <reaction evidence="14">
        <text>IMP + diphosphate = hypoxanthine + 5-phospho-alpha-D-ribose 1-diphosphate</text>
        <dbReference type="Rhea" id="RHEA:17973"/>
        <dbReference type="ChEBI" id="CHEBI:17368"/>
        <dbReference type="ChEBI" id="CHEBI:33019"/>
        <dbReference type="ChEBI" id="CHEBI:58017"/>
        <dbReference type="ChEBI" id="CHEBI:58053"/>
        <dbReference type="EC" id="2.4.2.8"/>
    </reaction>
</comment>
<dbReference type="GO" id="GO:0005524">
    <property type="term" value="F:ATP binding"/>
    <property type="evidence" value="ECO:0007669"/>
    <property type="project" value="UniProtKB-UniRule"/>
</dbReference>
<evidence type="ECO:0000256" key="6">
    <source>
        <dbReference type="ARBA" id="ARBA00022676"/>
    </source>
</evidence>
<dbReference type="SMR" id="A0A0B8R7R5"/>
<keyword evidence="12" id="KW-0460">Magnesium</keyword>
<accession>A0A0B8R7R5</accession>
<dbReference type="Gene3D" id="3.40.50.2020">
    <property type="match status" value="1"/>
</dbReference>
<dbReference type="GO" id="GO:0052657">
    <property type="term" value="F:guanine phosphoribosyltransferase activity"/>
    <property type="evidence" value="ECO:0007669"/>
    <property type="project" value="UniProtKB-ARBA"/>
</dbReference>
<evidence type="ECO:0000313" key="26">
    <source>
        <dbReference type="Proteomes" id="UP000489121"/>
    </source>
</evidence>
<dbReference type="SUPFAM" id="SSF52402">
    <property type="entry name" value="Adenine nucleotide alpha hydrolases-like"/>
    <property type="match status" value="1"/>
</dbReference>
<dbReference type="SUPFAM" id="SSF53271">
    <property type="entry name" value="PRTase-like"/>
    <property type="match status" value="1"/>
</dbReference>
<dbReference type="AlphaFoldDB" id="A0A0B8R7R5"/>
<dbReference type="Proteomes" id="UP000272537">
    <property type="component" value="Unassembled WGS sequence"/>
</dbReference>
<dbReference type="NCBIfam" id="TIGR01203">
    <property type="entry name" value="HGPRTase"/>
    <property type="match status" value="1"/>
</dbReference>
<dbReference type="GO" id="GO:0006400">
    <property type="term" value="P:tRNA modification"/>
    <property type="evidence" value="ECO:0007669"/>
    <property type="project" value="UniProtKB-UniRule"/>
</dbReference>
<dbReference type="Proteomes" id="UP000489121">
    <property type="component" value="Unassembled WGS sequence"/>
</dbReference>
<dbReference type="Proteomes" id="UP000527632">
    <property type="component" value="Unassembled WGS sequence"/>
</dbReference>
<evidence type="ECO:0000313" key="20">
    <source>
        <dbReference type="EMBL" id="EAC5551584.1"/>
    </source>
</evidence>
<dbReference type="EMBL" id="AALGDA010000025">
    <property type="protein sequence ID" value="ECY9783137.1"/>
    <property type="molecule type" value="Genomic_DNA"/>
</dbReference>